<keyword evidence="3" id="KW-1185">Reference proteome</keyword>
<evidence type="ECO:0000256" key="1">
    <source>
        <dbReference type="SAM" id="MobiDB-lite"/>
    </source>
</evidence>
<reference evidence="2 3" key="1">
    <citation type="submission" date="2012-12" db="EMBL/GenBank/DDBJ databases">
        <title>Whole genome shotgun sequence of Gordonia aichiensis NBRC 108223.</title>
        <authorList>
            <person name="Isaki-Nakamura S."/>
            <person name="Hosoyama A."/>
            <person name="Tsuchikane K."/>
            <person name="Ando Y."/>
            <person name="Baba S."/>
            <person name="Ohji S."/>
            <person name="Hamada M."/>
            <person name="Tamura T."/>
            <person name="Yamazoe A."/>
            <person name="Yamazaki S."/>
            <person name="Fujita N."/>
        </authorList>
    </citation>
    <scope>NUCLEOTIDE SEQUENCE [LARGE SCALE GENOMIC DNA]</scope>
    <source>
        <strain evidence="2 3">NBRC 108223</strain>
    </source>
</reference>
<sequence>MSSDLSPVPGPQPSAAPQPSRQADFSTQVATQTSRPQSTAPQTPPGQQSPQRQAPPTSGGGEYIPDIVPPEILSAGRGQQPAAENPAPVSAFAGVTVRGSAIATSASGTDHSAPQPSSAPTITLVDNKTPPPADEQTPGGPGSADPAVAEASRQAHDDAVQVNAGNAVPPRTTQTVDRATAAATQPGGTVSAPDQTYITTFLAALDSASSGGVDHAVASYLNNGDTASLTTLGNAATLASNHDYGDQFGSQGVPESLRPQFVGTGAKDKPLVNQRLSFGTRIYGHVDPQLQPGEQLARDLLQVSSDPIAHKEDYSWSSGPPAVTHTHAPDPEMVKQLPALMTLGARNQKASQALWAGGIPGIDKKDLERVAQFDWPNDPNGEAFASTLNWIGPALESPDPEVQKQGFAGFAAMNSILGAKKSDATNKSLSEVAENAVRNNPALARVVGDTTLAAVPYLNFGNTGKLGLPLGQNLNSLTVAAPGAAQAPSWLQGYGVSTESLARLMQFSTRGSAEDAIIFAGSMQNRLAQIDSQTAEAFVNNPSDRAALDELGNRYAGLNATFVAALGTSKEGRYQELLDDAKSHLRDFSSIQKKEKFIGAVTGLSGLGGLKSNTVTAASALKTLGSVAYGSGKKGYAAFAESDIDKYVKELETNQQSTQELIDALDRITPSTISEGDPDDTTDGRAGRWVAAIKKQWPDAQFSNPDGTTNLDQSNFQQFLEQKFGDDWKYFHNRPWGVDERIAEGVGQSVNDE</sequence>
<evidence type="ECO:0000313" key="3">
    <source>
        <dbReference type="Proteomes" id="UP000010988"/>
    </source>
</evidence>
<dbReference type="EMBL" id="BANR01000028">
    <property type="protein sequence ID" value="GAC50669.1"/>
    <property type="molecule type" value="Genomic_DNA"/>
</dbReference>
<accession>L7KPW7</accession>
<organism evidence="2 3">
    <name type="scientific">Gordonia aichiensis NBRC 108223</name>
    <dbReference type="NCBI Taxonomy" id="1220583"/>
    <lineage>
        <taxon>Bacteria</taxon>
        <taxon>Bacillati</taxon>
        <taxon>Actinomycetota</taxon>
        <taxon>Actinomycetes</taxon>
        <taxon>Mycobacteriales</taxon>
        <taxon>Gordoniaceae</taxon>
        <taxon>Gordonia</taxon>
    </lineage>
</organism>
<name>L7KPW7_9ACTN</name>
<protein>
    <submittedName>
        <fullName evidence="2">Uncharacterized protein</fullName>
    </submittedName>
</protein>
<feature type="compositionally biased region" description="Polar residues" evidence="1">
    <location>
        <begin position="24"/>
        <end position="56"/>
    </location>
</feature>
<proteinExistence type="predicted"/>
<feature type="region of interest" description="Disordered" evidence="1">
    <location>
        <begin position="103"/>
        <end position="156"/>
    </location>
</feature>
<dbReference type="AlphaFoldDB" id="L7KPW7"/>
<feature type="compositionally biased region" description="Polar residues" evidence="1">
    <location>
        <begin position="103"/>
        <end position="126"/>
    </location>
</feature>
<feature type="region of interest" description="Disordered" evidence="1">
    <location>
        <begin position="1"/>
        <end position="89"/>
    </location>
</feature>
<evidence type="ECO:0000313" key="2">
    <source>
        <dbReference type="EMBL" id="GAC50669.1"/>
    </source>
</evidence>
<dbReference type="Proteomes" id="UP000010988">
    <property type="component" value="Unassembled WGS sequence"/>
</dbReference>
<gene>
    <name evidence="2" type="ORF">GOACH_28_00020</name>
</gene>
<comment type="caution">
    <text evidence="2">The sequence shown here is derived from an EMBL/GenBank/DDBJ whole genome shotgun (WGS) entry which is preliminary data.</text>
</comment>
<dbReference type="RefSeq" id="WP_005178817.1">
    <property type="nucleotide sequence ID" value="NZ_BANR01000028.1"/>
</dbReference>